<dbReference type="PANTHER" id="PTHR15512:SF2">
    <property type="match status" value="1"/>
</dbReference>
<comment type="caution">
    <text evidence="2">The sequence shown here is derived from an EMBL/GenBank/DDBJ whole genome shotgun (WGS) entry which is preliminary data.</text>
</comment>
<gene>
    <name evidence="2" type="ORF">J4Q44_G00327880</name>
</gene>
<keyword evidence="3" id="KW-1185">Reference proteome</keyword>
<feature type="domain" description="TERF1-interacting nuclear factor 2 N-terminal" evidence="1">
    <location>
        <begin position="52"/>
        <end position="201"/>
    </location>
</feature>
<dbReference type="CDD" id="cd11657">
    <property type="entry name" value="TIN2_N"/>
    <property type="match status" value="1"/>
</dbReference>
<dbReference type="EMBL" id="JAGTTL010000032">
    <property type="protein sequence ID" value="KAK6296646.1"/>
    <property type="molecule type" value="Genomic_DNA"/>
</dbReference>
<dbReference type="InterPro" id="IPR029400">
    <property type="entry name" value="TINF2_N"/>
</dbReference>
<organism evidence="2 3">
    <name type="scientific">Coregonus suidteri</name>
    <dbReference type="NCBI Taxonomy" id="861788"/>
    <lineage>
        <taxon>Eukaryota</taxon>
        <taxon>Metazoa</taxon>
        <taxon>Chordata</taxon>
        <taxon>Craniata</taxon>
        <taxon>Vertebrata</taxon>
        <taxon>Euteleostomi</taxon>
        <taxon>Actinopterygii</taxon>
        <taxon>Neopterygii</taxon>
        <taxon>Teleostei</taxon>
        <taxon>Protacanthopterygii</taxon>
        <taxon>Salmoniformes</taxon>
        <taxon>Salmonidae</taxon>
        <taxon>Coregoninae</taxon>
        <taxon>Coregonus</taxon>
    </lineage>
</organism>
<evidence type="ECO:0000313" key="3">
    <source>
        <dbReference type="Proteomes" id="UP001356427"/>
    </source>
</evidence>
<dbReference type="Pfam" id="PF14973">
    <property type="entry name" value="TINF2_N"/>
    <property type="match status" value="1"/>
</dbReference>
<dbReference type="PANTHER" id="PTHR15512">
    <property type="entry name" value="TERF1-INTERACTING NUCLEAR FACTOR 2"/>
    <property type="match status" value="1"/>
</dbReference>
<evidence type="ECO:0000259" key="1">
    <source>
        <dbReference type="Pfam" id="PF14973"/>
    </source>
</evidence>
<dbReference type="GO" id="GO:1904356">
    <property type="term" value="P:regulation of telomere maintenance via telomere lengthening"/>
    <property type="evidence" value="ECO:0007669"/>
    <property type="project" value="TreeGrafter"/>
</dbReference>
<evidence type="ECO:0000313" key="2">
    <source>
        <dbReference type="EMBL" id="KAK6296646.1"/>
    </source>
</evidence>
<reference evidence="2 3" key="1">
    <citation type="submission" date="2021-04" db="EMBL/GenBank/DDBJ databases">
        <authorList>
            <person name="De Guttry C."/>
            <person name="Zahm M."/>
            <person name="Klopp C."/>
            <person name="Cabau C."/>
            <person name="Louis A."/>
            <person name="Berthelot C."/>
            <person name="Parey E."/>
            <person name="Roest Crollius H."/>
            <person name="Montfort J."/>
            <person name="Robinson-Rechavi M."/>
            <person name="Bucao C."/>
            <person name="Bouchez O."/>
            <person name="Gislard M."/>
            <person name="Lluch J."/>
            <person name="Milhes M."/>
            <person name="Lampietro C."/>
            <person name="Lopez Roques C."/>
            <person name="Donnadieu C."/>
            <person name="Braasch I."/>
            <person name="Desvignes T."/>
            <person name="Postlethwait J."/>
            <person name="Bobe J."/>
            <person name="Wedekind C."/>
            <person name="Guiguen Y."/>
        </authorList>
    </citation>
    <scope>NUCLEOTIDE SEQUENCE [LARGE SCALE GENOMIC DNA]</scope>
    <source>
        <strain evidence="2">Cs_M1</strain>
        <tissue evidence="2">Blood</tissue>
    </source>
</reference>
<accession>A0AAN8QF68</accession>
<dbReference type="Proteomes" id="UP001356427">
    <property type="component" value="Unassembled WGS sequence"/>
</dbReference>
<dbReference type="GO" id="GO:0016233">
    <property type="term" value="P:telomere capping"/>
    <property type="evidence" value="ECO:0007669"/>
    <property type="project" value="InterPro"/>
</dbReference>
<sequence length="254" mass="28769">MLSSVSEIRTSMLLESIQPKSLPEAEDSGPGLTLSSLRLLAPLLCLMLAFLWQVAQQHIVKHYGKLEEFVTLVTEMVPEVLSSRQRTQLLLGLRARLVLELCRNESTADLVTIQPHLDKIHYLTEYAVHKEVLNDDELEATESNFVELVQTLLEDPSEREHFFQEVLPVHYGPQYDTAVQVLVWEFLSRLEELQPVPDFTQTAAWLSAAPSVLEECGHTIFDPEALKTLLQRNQHHGNLKNSKSPSRANQSPVN</sequence>
<dbReference type="GO" id="GO:0070187">
    <property type="term" value="C:shelterin complex"/>
    <property type="evidence" value="ECO:0007669"/>
    <property type="project" value="InterPro"/>
</dbReference>
<proteinExistence type="predicted"/>
<name>A0AAN8QF68_9TELE</name>
<protein>
    <recommendedName>
        <fullName evidence="1">TERF1-interacting nuclear factor 2 N-terminal domain-containing protein</fullName>
    </recommendedName>
</protein>
<dbReference type="AlphaFoldDB" id="A0AAN8QF68"/>
<dbReference type="GO" id="GO:0042162">
    <property type="term" value="F:telomeric DNA binding"/>
    <property type="evidence" value="ECO:0007669"/>
    <property type="project" value="TreeGrafter"/>
</dbReference>
<dbReference type="InterPro" id="IPR039098">
    <property type="entry name" value="TINF2"/>
</dbReference>